<evidence type="ECO:0000313" key="3">
    <source>
        <dbReference type="Proteomes" id="UP000184041"/>
    </source>
</evidence>
<organism evidence="2 3">
    <name type="scientific">Fodinibius roseus</name>
    <dbReference type="NCBI Taxonomy" id="1194090"/>
    <lineage>
        <taxon>Bacteria</taxon>
        <taxon>Pseudomonadati</taxon>
        <taxon>Balneolota</taxon>
        <taxon>Balneolia</taxon>
        <taxon>Balneolales</taxon>
        <taxon>Balneolaceae</taxon>
        <taxon>Fodinibius</taxon>
    </lineage>
</organism>
<evidence type="ECO:0000313" key="2">
    <source>
        <dbReference type="EMBL" id="SHF55096.1"/>
    </source>
</evidence>
<dbReference type="InterPro" id="IPR002509">
    <property type="entry name" value="NODB_dom"/>
</dbReference>
<evidence type="ECO:0000259" key="1">
    <source>
        <dbReference type="PROSITE" id="PS51677"/>
    </source>
</evidence>
<proteinExistence type="predicted"/>
<dbReference type="STRING" id="1194090.SAMN05443144_1108"/>
<protein>
    <submittedName>
        <fullName evidence="2">Chitin deacetylase</fullName>
    </submittedName>
</protein>
<dbReference type="OrthoDB" id="9812065at2"/>
<keyword evidence="3" id="KW-1185">Reference proteome</keyword>
<dbReference type="GO" id="GO:0016810">
    <property type="term" value="F:hydrolase activity, acting on carbon-nitrogen (but not peptide) bonds"/>
    <property type="evidence" value="ECO:0007669"/>
    <property type="project" value="InterPro"/>
</dbReference>
<dbReference type="RefSeq" id="WP_073063506.1">
    <property type="nucleotide sequence ID" value="NZ_FQUS01000010.1"/>
</dbReference>
<dbReference type="PROSITE" id="PS51677">
    <property type="entry name" value="NODB"/>
    <property type="match status" value="1"/>
</dbReference>
<dbReference type="EMBL" id="FQUS01000010">
    <property type="protein sequence ID" value="SHF55096.1"/>
    <property type="molecule type" value="Genomic_DNA"/>
</dbReference>
<name>A0A1M5CK74_9BACT</name>
<dbReference type="Gene3D" id="3.20.20.370">
    <property type="entry name" value="Glycoside hydrolase/deacetylase"/>
    <property type="match status" value="1"/>
</dbReference>
<accession>A0A1M5CK74</accession>
<dbReference type="SUPFAM" id="SSF88713">
    <property type="entry name" value="Glycoside hydrolase/deacetylase"/>
    <property type="match status" value="1"/>
</dbReference>
<dbReference type="Pfam" id="PF01522">
    <property type="entry name" value="Polysacc_deac_1"/>
    <property type="match status" value="1"/>
</dbReference>
<dbReference type="Proteomes" id="UP000184041">
    <property type="component" value="Unassembled WGS sequence"/>
</dbReference>
<reference evidence="2 3" key="1">
    <citation type="submission" date="2016-11" db="EMBL/GenBank/DDBJ databases">
        <authorList>
            <person name="Jaros S."/>
            <person name="Januszkiewicz K."/>
            <person name="Wedrychowicz H."/>
        </authorList>
    </citation>
    <scope>NUCLEOTIDE SEQUENCE [LARGE SCALE GENOMIC DNA]</scope>
    <source>
        <strain evidence="2 3">DSM 21986</strain>
    </source>
</reference>
<dbReference type="InterPro" id="IPR011330">
    <property type="entry name" value="Glyco_hydro/deAcase_b/a-brl"/>
</dbReference>
<sequence length="239" mass="26847">MKKLTIGFLIIIAALYGLWQLSNARTFQVAGKLISHVQLAATDSLVALTFDDGPTPGYTDEVLHILDQYEVPATFFVTGKETETNIREARKIVRAGHQLGNHSYSHQPMILKSYDFLVNEVERTDQAIRSAGFKGEIYFRPPYCKKLFLLPWVLSRRNQVSVTWDIEPESVAGVNDSAQKMASHTVQKVKPGSIILLHVMYEAREKSRKSLPLIIEKLKQKGYQFVTVKKLIGEGTGGV</sequence>
<dbReference type="PANTHER" id="PTHR10587">
    <property type="entry name" value="GLYCOSYL TRANSFERASE-RELATED"/>
    <property type="match status" value="1"/>
</dbReference>
<feature type="domain" description="NodB homology" evidence="1">
    <location>
        <begin position="44"/>
        <end position="226"/>
    </location>
</feature>
<dbReference type="PANTHER" id="PTHR10587:SF125">
    <property type="entry name" value="POLYSACCHARIDE DEACETYLASE YHEN-RELATED"/>
    <property type="match status" value="1"/>
</dbReference>
<dbReference type="AlphaFoldDB" id="A0A1M5CK74"/>
<dbReference type="GO" id="GO:0005975">
    <property type="term" value="P:carbohydrate metabolic process"/>
    <property type="evidence" value="ECO:0007669"/>
    <property type="project" value="InterPro"/>
</dbReference>
<gene>
    <name evidence="2" type="ORF">SAMN05443144_1108</name>
</gene>
<dbReference type="InterPro" id="IPR050248">
    <property type="entry name" value="Polysacc_deacetylase_ArnD"/>
</dbReference>